<organism evidence="2 3">
    <name type="scientific">Streptomyces phaeofaciens</name>
    <dbReference type="NCBI Taxonomy" id="68254"/>
    <lineage>
        <taxon>Bacteria</taxon>
        <taxon>Bacillati</taxon>
        <taxon>Actinomycetota</taxon>
        <taxon>Actinomycetes</taxon>
        <taxon>Kitasatosporales</taxon>
        <taxon>Streptomycetaceae</taxon>
        <taxon>Streptomyces</taxon>
    </lineage>
</organism>
<evidence type="ECO:0000256" key="1">
    <source>
        <dbReference type="SAM" id="MobiDB-lite"/>
    </source>
</evidence>
<sequence>MPRRQPDEAGPGDFPDGQLYTDLGGFAPMEDPSASLTCCTGSWRRWEWTGTAHPVSLEARSALYRSVLSGRRVLVVLDNARSTDQGRYLLAPGETRQVRR</sequence>
<reference evidence="2" key="1">
    <citation type="journal article" date="2014" name="Int. J. Syst. Evol. Microbiol.">
        <title>Complete genome sequence of Corynebacterium casei LMG S-19264T (=DSM 44701T), isolated from a smear-ripened cheese.</title>
        <authorList>
            <consortium name="US DOE Joint Genome Institute (JGI-PGF)"/>
            <person name="Walter F."/>
            <person name="Albersmeier A."/>
            <person name="Kalinowski J."/>
            <person name="Ruckert C."/>
        </authorList>
    </citation>
    <scope>NUCLEOTIDE SEQUENCE</scope>
    <source>
        <strain evidence="2">JCM 4125</strain>
    </source>
</reference>
<proteinExistence type="predicted"/>
<accession>A0A918HT87</accession>
<dbReference type="RefSeq" id="WP_189718365.1">
    <property type="nucleotide sequence ID" value="NZ_BMSA01000057.1"/>
</dbReference>
<dbReference type="Proteomes" id="UP000646776">
    <property type="component" value="Unassembled WGS sequence"/>
</dbReference>
<gene>
    <name evidence="2" type="ORF">GCM10010226_89840</name>
</gene>
<comment type="caution">
    <text evidence="2">The sequence shown here is derived from an EMBL/GenBank/DDBJ whole genome shotgun (WGS) entry which is preliminary data.</text>
</comment>
<evidence type="ECO:0000313" key="2">
    <source>
        <dbReference type="EMBL" id="GGT98570.1"/>
    </source>
</evidence>
<evidence type="ECO:0000313" key="3">
    <source>
        <dbReference type="Proteomes" id="UP000646776"/>
    </source>
</evidence>
<dbReference type="AlphaFoldDB" id="A0A918HT87"/>
<dbReference type="EMBL" id="BMSA01000057">
    <property type="protein sequence ID" value="GGT98570.1"/>
    <property type="molecule type" value="Genomic_DNA"/>
</dbReference>
<reference evidence="2" key="2">
    <citation type="submission" date="2020-09" db="EMBL/GenBank/DDBJ databases">
        <authorList>
            <person name="Sun Q."/>
            <person name="Ohkuma M."/>
        </authorList>
    </citation>
    <scope>NUCLEOTIDE SEQUENCE</scope>
    <source>
        <strain evidence="2">JCM 4125</strain>
    </source>
</reference>
<name>A0A918HT87_9ACTN</name>
<feature type="region of interest" description="Disordered" evidence="1">
    <location>
        <begin position="1"/>
        <end position="26"/>
    </location>
</feature>
<keyword evidence="3" id="KW-1185">Reference proteome</keyword>
<protein>
    <submittedName>
        <fullName evidence="2">Uncharacterized protein</fullName>
    </submittedName>
</protein>